<reference evidence="5" key="1">
    <citation type="submission" date="2017-01" db="EMBL/GenBank/DDBJ databases">
        <title>Comparative genomics of anhydrobiosis in the tardigrade Hypsibius dujardini.</title>
        <authorList>
            <person name="Yoshida Y."/>
            <person name="Koutsovoulos G."/>
            <person name="Laetsch D."/>
            <person name="Stevens L."/>
            <person name="Kumar S."/>
            <person name="Horikawa D."/>
            <person name="Ishino K."/>
            <person name="Komine S."/>
            <person name="Tomita M."/>
            <person name="Blaxter M."/>
            <person name="Arakawa K."/>
        </authorList>
    </citation>
    <scope>NUCLEOTIDE SEQUENCE [LARGE SCALE GENOMIC DNA]</scope>
    <source>
        <strain evidence="5">Z151</strain>
    </source>
</reference>
<dbReference type="SUPFAM" id="SSF52799">
    <property type="entry name" value="(Phosphotyrosine protein) phosphatases II"/>
    <property type="match status" value="1"/>
</dbReference>
<dbReference type="PANTHER" id="PTHR19134:SF534">
    <property type="entry name" value="LD27988P"/>
    <property type="match status" value="1"/>
</dbReference>
<feature type="domain" description="Tyrosine-protein phosphatase" evidence="1">
    <location>
        <begin position="327"/>
        <end position="597"/>
    </location>
</feature>
<dbReference type="PANTHER" id="PTHR19134">
    <property type="entry name" value="RECEPTOR-TYPE TYROSINE-PROTEIN PHOSPHATASE"/>
    <property type="match status" value="1"/>
</dbReference>
<keyword evidence="5" id="KW-1185">Reference proteome</keyword>
<evidence type="ECO:0000259" key="3">
    <source>
        <dbReference type="PROSITE" id="PS50191"/>
    </source>
</evidence>
<dbReference type="PROSITE" id="PS50191">
    <property type="entry name" value="CRAL_TRIO"/>
    <property type="match status" value="1"/>
</dbReference>
<evidence type="ECO:0000259" key="2">
    <source>
        <dbReference type="PROSITE" id="PS50056"/>
    </source>
</evidence>
<dbReference type="PROSITE" id="PS50055">
    <property type="entry name" value="TYR_PHOSPHATASE_PTP"/>
    <property type="match status" value="1"/>
</dbReference>
<sequence length="623" mass="70870">MEESTPENDQAVEEFMALANQWRLHPDAPTDEAVIKLDTALRFLMARKFHVQRAFELYQQHQIVRQKQDLRNIDPSAEPVKAELESGKFTVLSSRGFNGAAIALITGRLHFAKHHSATMKAILFQLDAALNDQNTQRQGLMLLYDMTGMGWINSDRALARDLLAILKGAFPARLKKILVVNPPSWLDIPFKFLKPFLSAKMVDRLFVISSTHLREHIPVESIPESLGGDYLHSHDEWLKRCLNLNTLDSDYSPKAPLVPRRLPNGGAAPSVRGDGWRDGQVFNNDIVQRLDEFADLKSSMSIHQRSDKGMGVAEFIALLHYKGRAGILQEYDTLRSAARALPDRNFTIFKATENRVKNRYVDVPCFDSSRVKLRDRPANDDYIHANFVDGYEQKNAFISTQGPMPKTFADFWMMVWQEDVRVLVMTTRTVERGKTKCGQYWPVEVKETVMMGDYEVTCYAGESLAHHVETQLIVKWKGESRQIVHLQFTDWPDYGVPHSAESMFDFIQLMRDNQSAAVRRMNPPWTGHPKGPPIIVHCSAGIGRSGTLCALDICLRRLDDCGLVDVHQSVEKLRSQRCQSIQMPEQYLFCNLAVVEYCVAKELIAIEDSALGEMLVWLHDQDD</sequence>
<evidence type="ECO:0000259" key="1">
    <source>
        <dbReference type="PROSITE" id="PS50055"/>
    </source>
</evidence>
<gene>
    <name evidence="4" type="ORF">BV898_12557</name>
</gene>
<comment type="caution">
    <text evidence="4">The sequence shown here is derived from an EMBL/GenBank/DDBJ whole genome shotgun (WGS) entry which is preliminary data.</text>
</comment>
<dbReference type="InterPro" id="IPR011074">
    <property type="entry name" value="CRAL/TRIO_N_dom"/>
</dbReference>
<feature type="domain" description="Tyrosine specific protein phosphatases" evidence="2">
    <location>
        <begin position="504"/>
        <end position="588"/>
    </location>
</feature>
<dbReference type="InterPro" id="IPR001251">
    <property type="entry name" value="CRAL-TRIO_dom"/>
</dbReference>
<dbReference type="Pfam" id="PF00102">
    <property type="entry name" value="Y_phosphatase"/>
    <property type="match status" value="1"/>
</dbReference>
<dbReference type="SMART" id="SM00404">
    <property type="entry name" value="PTPc_motif"/>
    <property type="match status" value="1"/>
</dbReference>
<dbReference type="AlphaFoldDB" id="A0A1W0WDE9"/>
<accession>A0A1W0WDE9</accession>
<dbReference type="SMART" id="SM00194">
    <property type="entry name" value="PTPc"/>
    <property type="match status" value="1"/>
</dbReference>
<evidence type="ECO:0000313" key="4">
    <source>
        <dbReference type="EMBL" id="OQV13234.1"/>
    </source>
</evidence>
<evidence type="ECO:0000313" key="5">
    <source>
        <dbReference type="Proteomes" id="UP000192578"/>
    </source>
</evidence>
<feature type="domain" description="CRAL-TRIO" evidence="3">
    <location>
        <begin position="77"/>
        <end position="234"/>
    </location>
</feature>
<dbReference type="OrthoDB" id="10051650at2759"/>
<dbReference type="EMBL" id="MTYJ01000128">
    <property type="protein sequence ID" value="OQV13234.1"/>
    <property type="molecule type" value="Genomic_DNA"/>
</dbReference>
<dbReference type="SUPFAM" id="SSF46938">
    <property type="entry name" value="CRAL/TRIO N-terminal domain"/>
    <property type="match status" value="1"/>
</dbReference>
<protein>
    <submittedName>
        <fullName evidence="4">Tyrosine-protein phosphatase non-receptor type 9</fullName>
    </submittedName>
</protein>
<dbReference type="SMART" id="SM00516">
    <property type="entry name" value="SEC14"/>
    <property type="match status" value="1"/>
</dbReference>
<dbReference type="Gene3D" id="3.90.190.10">
    <property type="entry name" value="Protein tyrosine phosphatase superfamily"/>
    <property type="match status" value="1"/>
</dbReference>
<dbReference type="FunFam" id="3.90.190.10:FF:000026">
    <property type="entry name" value="tyrosine-protein phosphatase non-receptor type 9"/>
    <property type="match status" value="1"/>
</dbReference>
<dbReference type="GO" id="GO:0004725">
    <property type="term" value="F:protein tyrosine phosphatase activity"/>
    <property type="evidence" value="ECO:0007669"/>
    <property type="project" value="InterPro"/>
</dbReference>
<dbReference type="Gene3D" id="1.10.8.20">
    <property type="entry name" value="N-terminal domain of phosphatidylinositol transfer protein sec14p"/>
    <property type="match status" value="1"/>
</dbReference>
<name>A0A1W0WDE9_HYPEX</name>
<dbReference type="PRINTS" id="PR00700">
    <property type="entry name" value="PRTYPHPHTASE"/>
</dbReference>
<dbReference type="Pfam" id="PF00650">
    <property type="entry name" value="CRAL_TRIO"/>
    <property type="match status" value="1"/>
</dbReference>
<proteinExistence type="predicted"/>
<dbReference type="Gene3D" id="3.40.525.10">
    <property type="entry name" value="CRAL-TRIO lipid binding domain"/>
    <property type="match status" value="1"/>
</dbReference>
<dbReference type="InterPro" id="IPR016130">
    <property type="entry name" value="Tyr_Pase_AS"/>
</dbReference>
<dbReference type="SUPFAM" id="SSF52087">
    <property type="entry name" value="CRAL/TRIO domain"/>
    <property type="match status" value="1"/>
</dbReference>
<dbReference type="InterPro" id="IPR036273">
    <property type="entry name" value="CRAL/TRIO_N_dom_sf"/>
</dbReference>
<dbReference type="InterPro" id="IPR000387">
    <property type="entry name" value="Tyr_Pase_dom"/>
</dbReference>
<dbReference type="PROSITE" id="PS50056">
    <property type="entry name" value="TYR_PHOSPHATASE_2"/>
    <property type="match status" value="1"/>
</dbReference>
<dbReference type="InterPro" id="IPR003595">
    <property type="entry name" value="Tyr_Pase_cat"/>
</dbReference>
<dbReference type="InterPro" id="IPR029021">
    <property type="entry name" value="Prot-tyrosine_phosphatase-like"/>
</dbReference>
<organism evidence="4 5">
    <name type="scientific">Hypsibius exemplaris</name>
    <name type="common">Freshwater tardigrade</name>
    <dbReference type="NCBI Taxonomy" id="2072580"/>
    <lineage>
        <taxon>Eukaryota</taxon>
        <taxon>Metazoa</taxon>
        <taxon>Ecdysozoa</taxon>
        <taxon>Tardigrada</taxon>
        <taxon>Eutardigrada</taxon>
        <taxon>Parachela</taxon>
        <taxon>Hypsibioidea</taxon>
        <taxon>Hypsibiidae</taxon>
        <taxon>Hypsibius</taxon>
    </lineage>
</organism>
<dbReference type="InterPro" id="IPR036865">
    <property type="entry name" value="CRAL-TRIO_dom_sf"/>
</dbReference>
<dbReference type="PROSITE" id="PS00383">
    <property type="entry name" value="TYR_PHOSPHATASE_1"/>
    <property type="match status" value="1"/>
</dbReference>
<dbReference type="Proteomes" id="UP000192578">
    <property type="component" value="Unassembled WGS sequence"/>
</dbReference>
<dbReference type="InterPro" id="IPR000242">
    <property type="entry name" value="PTP_cat"/>
</dbReference>
<dbReference type="InterPro" id="IPR050348">
    <property type="entry name" value="Protein-Tyr_Phosphatase"/>
</dbReference>
<dbReference type="CDD" id="cd00170">
    <property type="entry name" value="SEC14"/>
    <property type="match status" value="1"/>
</dbReference>
<dbReference type="SMART" id="SM01100">
    <property type="entry name" value="CRAL_TRIO_N"/>
    <property type="match status" value="1"/>
</dbReference>